<evidence type="ECO:0000256" key="4">
    <source>
        <dbReference type="ARBA" id="ARBA00023136"/>
    </source>
</evidence>
<gene>
    <name evidence="8" type="ORF">MGAL_10B002533</name>
</gene>
<evidence type="ECO:0000256" key="2">
    <source>
        <dbReference type="ARBA" id="ARBA00022692"/>
    </source>
</evidence>
<evidence type="ECO:0000256" key="5">
    <source>
        <dbReference type="SAM" id="Phobius"/>
    </source>
</evidence>
<dbReference type="AlphaFoldDB" id="A0A8B6D1Z9"/>
<dbReference type="Pfam" id="PF02931">
    <property type="entry name" value="Neur_chan_LBD"/>
    <property type="match status" value="1"/>
</dbReference>
<dbReference type="GO" id="GO:0004888">
    <property type="term" value="F:transmembrane signaling receptor activity"/>
    <property type="evidence" value="ECO:0007669"/>
    <property type="project" value="InterPro"/>
</dbReference>
<dbReference type="Gene3D" id="2.70.170.10">
    <property type="entry name" value="Neurotransmitter-gated ion-channel ligand-binding domain"/>
    <property type="match status" value="1"/>
</dbReference>
<proteinExistence type="predicted"/>
<feature type="domain" description="Neurotransmitter-gated ion-channel transmembrane" evidence="7">
    <location>
        <begin position="139"/>
        <end position="240"/>
    </location>
</feature>
<accession>A0A8B6D1Z9</accession>
<protein>
    <recommendedName>
        <fullName evidence="10">Neurotransmitter-gated ion-channel ligand-binding domain-containing protein</fullName>
    </recommendedName>
</protein>
<evidence type="ECO:0008006" key="10">
    <source>
        <dbReference type="Google" id="ProtNLM"/>
    </source>
</evidence>
<keyword evidence="3 5" id="KW-1133">Transmembrane helix</keyword>
<feature type="domain" description="Neurotransmitter-gated ion-channel ligand-binding" evidence="6">
    <location>
        <begin position="2"/>
        <end position="132"/>
    </location>
</feature>
<dbReference type="InterPro" id="IPR038050">
    <property type="entry name" value="Neuro_actylchol_rec"/>
</dbReference>
<feature type="transmembrane region" description="Helical" evidence="5">
    <location>
        <begin position="272"/>
        <end position="294"/>
    </location>
</feature>
<feature type="transmembrane region" description="Helical" evidence="5">
    <location>
        <begin position="139"/>
        <end position="158"/>
    </location>
</feature>
<dbReference type="Proteomes" id="UP000596742">
    <property type="component" value="Unassembled WGS sequence"/>
</dbReference>
<evidence type="ECO:0000313" key="9">
    <source>
        <dbReference type="Proteomes" id="UP000596742"/>
    </source>
</evidence>
<dbReference type="InterPro" id="IPR006201">
    <property type="entry name" value="Neur_channel"/>
</dbReference>
<evidence type="ECO:0000259" key="7">
    <source>
        <dbReference type="Pfam" id="PF02932"/>
    </source>
</evidence>
<dbReference type="InterPro" id="IPR036719">
    <property type="entry name" value="Neuro-gated_channel_TM_sf"/>
</dbReference>
<evidence type="ECO:0000256" key="1">
    <source>
        <dbReference type="ARBA" id="ARBA00004141"/>
    </source>
</evidence>
<keyword evidence="4 5" id="KW-0472">Membrane</keyword>
<dbReference type="InterPro" id="IPR006029">
    <property type="entry name" value="Neurotrans-gated_channel_TM"/>
</dbReference>
<name>A0A8B6D1Z9_MYTGA</name>
<feature type="transmembrane region" description="Helical" evidence="5">
    <location>
        <begin position="164"/>
        <end position="181"/>
    </location>
</feature>
<evidence type="ECO:0000313" key="8">
    <source>
        <dbReference type="EMBL" id="VDI12905.1"/>
    </source>
</evidence>
<comment type="subcellular location">
    <subcellularLocation>
        <location evidence="1">Membrane</location>
        <topology evidence="1">Multi-pass membrane protein</topology>
    </subcellularLocation>
</comment>
<evidence type="ECO:0000256" key="3">
    <source>
        <dbReference type="ARBA" id="ARBA00022989"/>
    </source>
</evidence>
<dbReference type="PANTHER" id="PTHR18945">
    <property type="entry name" value="NEUROTRANSMITTER GATED ION CHANNEL"/>
    <property type="match status" value="1"/>
</dbReference>
<dbReference type="OrthoDB" id="6160691at2759"/>
<reference evidence="8" key="1">
    <citation type="submission" date="2018-11" db="EMBL/GenBank/DDBJ databases">
        <authorList>
            <person name="Alioto T."/>
            <person name="Alioto T."/>
        </authorList>
    </citation>
    <scope>NUCLEOTIDE SEQUENCE</scope>
</reference>
<dbReference type="SUPFAM" id="SSF90112">
    <property type="entry name" value="Neurotransmitter-gated ion-channel transmembrane pore"/>
    <property type="match status" value="1"/>
</dbReference>
<evidence type="ECO:0000259" key="6">
    <source>
        <dbReference type="Pfam" id="PF02931"/>
    </source>
</evidence>
<sequence>MPFTDVWVPKLIIANSATKRTFYQFDNDFDYHTSKVSFDSDGTGYLLAGGIIDTSCDADIVYYPADYHICQMELHPETKEIELLKPKPNMYEIAMKYYEGDPEWDVTNITSGLFIEGGYPTLVFDFHIQRKPLHLIKSLILPLILVSVLNIFTFILPVESGERTSFAVTLFLTFAVVMTVVSDTFPATNKVSAFTIFLILRLVTSGLTTIVAILSISVYFRNDEETWKNNIDQTKRRNEFKEEANLNNSIALPQLRCHRKSGKEISLIIDKVALVVFIFEIGVEFIVFATFFALR</sequence>
<keyword evidence="9" id="KW-1185">Reference proteome</keyword>
<feature type="transmembrane region" description="Helical" evidence="5">
    <location>
        <begin position="193"/>
        <end position="220"/>
    </location>
</feature>
<dbReference type="GO" id="GO:0005230">
    <property type="term" value="F:extracellular ligand-gated monoatomic ion channel activity"/>
    <property type="evidence" value="ECO:0007669"/>
    <property type="project" value="InterPro"/>
</dbReference>
<organism evidence="8 9">
    <name type="scientific">Mytilus galloprovincialis</name>
    <name type="common">Mediterranean mussel</name>
    <dbReference type="NCBI Taxonomy" id="29158"/>
    <lineage>
        <taxon>Eukaryota</taxon>
        <taxon>Metazoa</taxon>
        <taxon>Spiralia</taxon>
        <taxon>Lophotrochozoa</taxon>
        <taxon>Mollusca</taxon>
        <taxon>Bivalvia</taxon>
        <taxon>Autobranchia</taxon>
        <taxon>Pteriomorphia</taxon>
        <taxon>Mytilida</taxon>
        <taxon>Mytiloidea</taxon>
        <taxon>Mytilidae</taxon>
        <taxon>Mytilinae</taxon>
        <taxon>Mytilus</taxon>
    </lineage>
</organism>
<dbReference type="SUPFAM" id="SSF63712">
    <property type="entry name" value="Nicotinic receptor ligand binding domain-like"/>
    <property type="match status" value="1"/>
</dbReference>
<dbReference type="CDD" id="cd19051">
    <property type="entry name" value="LGIC_TM_cation"/>
    <property type="match status" value="1"/>
</dbReference>
<dbReference type="Pfam" id="PF02932">
    <property type="entry name" value="Neur_chan_memb"/>
    <property type="match status" value="1"/>
</dbReference>
<comment type="caution">
    <text evidence="8">The sequence shown here is derived from an EMBL/GenBank/DDBJ whole genome shotgun (WGS) entry which is preliminary data.</text>
</comment>
<dbReference type="InterPro" id="IPR006202">
    <property type="entry name" value="Neur_chan_lig-bd"/>
</dbReference>
<dbReference type="Gene3D" id="1.20.58.390">
    <property type="entry name" value="Neurotransmitter-gated ion-channel transmembrane domain"/>
    <property type="match status" value="1"/>
</dbReference>
<dbReference type="EMBL" id="UYJE01002696">
    <property type="protein sequence ID" value="VDI12905.1"/>
    <property type="molecule type" value="Genomic_DNA"/>
</dbReference>
<dbReference type="GO" id="GO:0016020">
    <property type="term" value="C:membrane"/>
    <property type="evidence" value="ECO:0007669"/>
    <property type="project" value="UniProtKB-SubCell"/>
</dbReference>
<keyword evidence="2 5" id="KW-0812">Transmembrane</keyword>
<dbReference type="InterPro" id="IPR036734">
    <property type="entry name" value="Neur_chan_lig-bd_sf"/>
</dbReference>